<dbReference type="PANTHER" id="PTHR11476:SF7">
    <property type="entry name" value="HISTIDINE--TRNA LIGASE"/>
    <property type="match status" value="1"/>
</dbReference>
<dbReference type="InterPro" id="IPR004516">
    <property type="entry name" value="HisRS/HisZ"/>
</dbReference>
<dbReference type="PIRSF" id="PIRSF001549">
    <property type="entry name" value="His-tRNA_synth"/>
    <property type="match status" value="1"/>
</dbReference>
<sequence>MSADRAYLTGGRMGDGLARLAAEIARIDAGFADAGAQAVEPAALQPSGPLLGLYGEDIRARAFVTTDPVEGELMLRPDFTVPVLRLHMQGGAAPARYRYCGPVYRRQEPGSARPTEYLQAGVEILGEADPVAADAEVFALIREALGEVAETAAVRTGDLSIAFAAVAGLEAPERWKAALRRHLWRPAKFRAVLEGFGERPAPTPARAALVAAANQGEDALRAHVRALGPLHGARPFEDVLARARELAQDARMTLPRGQIDWLEAVLAVKGPSAEALEALRALDVNAALRPALDRMARRLDALGPGAETLPFDASFGRGLEYYDGFTFEFSAPDRPGLPPLAGGGRYDALTSRLGFVGALPAVGGIVRPEALLAASGGV</sequence>
<gene>
    <name evidence="3" type="ORF">SAMN05444336_10357</name>
</gene>
<keyword evidence="3" id="KW-0328">Glycosyltransferase</keyword>
<feature type="binding site" evidence="1">
    <location>
        <begin position="78"/>
        <end position="80"/>
    </location>
    <ligand>
        <name>L-histidine</name>
        <dbReference type="ChEBI" id="CHEBI:57595"/>
    </ligand>
</feature>
<dbReference type="GO" id="GO:0005737">
    <property type="term" value="C:cytoplasm"/>
    <property type="evidence" value="ECO:0007669"/>
    <property type="project" value="InterPro"/>
</dbReference>
<dbReference type="SUPFAM" id="SSF55681">
    <property type="entry name" value="Class II aaRS and biotin synthetases"/>
    <property type="match status" value="1"/>
</dbReference>
<evidence type="ECO:0000259" key="2">
    <source>
        <dbReference type="Pfam" id="PF13393"/>
    </source>
</evidence>
<dbReference type="PANTHER" id="PTHR11476">
    <property type="entry name" value="HISTIDYL-TRNA SYNTHETASE"/>
    <property type="match status" value="1"/>
</dbReference>
<feature type="binding site" evidence="1">
    <location>
        <position position="119"/>
    </location>
    <ligand>
        <name>L-histidine</name>
        <dbReference type="ChEBI" id="CHEBI:57595"/>
    </ligand>
</feature>
<feature type="binding site" evidence="1">
    <location>
        <position position="317"/>
    </location>
    <ligand>
        <name>L-histidine</name>
        <dbReference type="ChEBI" id="CHEBI:57595"/>
    </ligand>
</feature>
<dbReference type="Proteomes" id="UP000199118">
    <property type="component" value="Unassembled WGS sequence"/>
</dbReference>
<proteinExistence type="predicted"/>
<dbReference type="Gene3D" id="3.30.930.10">
    <property type="entry name" value="Bira Bifunctional Protein, Domain 2"/>
    <property type="match status" value="1"/>
</dbReference>
<dbReference type="Pfam" id="PF13393">
    <property type="entry name" value="tRNA-synt_His"/>
    <property type="match status" value="2"/>
</dbReference>
<dbReference type="NCBIfam" id="NF008952">
    <property type="entry name" value="PRK12295.1-5"/>
    <property type="match status" value="1"/>
</dbReference>
<feature type="binding site" evidence="1">
    <location>
        <begin position="321"/>
        <end position="322"/>
    </location>
    <ligand>
        <name>L-histidine</name>
        <dbReference type="ChEBI" id="CHEBI:57595"/>
    </ligand>
</feature>
<dbReference type="GO" id="GO:0016757">
    <property type="term" value="F:glycosyltransferase activity"/>
    <property type="evidence" value="ECO:0007669"/>
    <property type="project" value="UniProtKB-KW"/>
</dbReference>
<evidence type="ECO:0000313" key="4">
    <source>
        <dbReference type="Proteomes" id="UP000199118"/>
    </source>
</evidence>
<feature type="binding site" evidence="1">
    <location>
        <position position="105"/>
    </location>
    <ligand>
        <name>L-histidine</name>
        <dbReference type="ChEBI" id="CHEBI:57595"/>
    </ligand>
</feature>
<dbReference type="RefSeq" id="WP_245710495.1">
    <property type="nucleotide sequence ID" value="NZ_FNMZ01000003.1"/>
</dbReference>
<accession>A0A1H2YAB0</accession>
<keyword evidence="3" id="KW-0808">Transferase</keyword>
<organism evidence="3 4">
    <name type="scientific">Albimonas donghaensis</name>
    <dbReference type="NCBI Taxonomy" id="356660"/>
    <lineage>
        <taxon>Bacteria</taxon>
        <taxon>Pseudomonadati</taxon>
        <taxon>Pseudomonadota</taxon>
        <taxon>Alphaproteobacteria</taxon>
        <taxon>Rhodobacterales</taxon>
        <taxon>Paracoccaceae</taxon>
        <taxon>Albimonas</taxon>
    </lineage>
</organism>
<evidence type="ECO:0000313" key="3">
    <source>
        <dbReference type="EMBL" id="SDX01991.1"/>
    </source>
</evidence>
<dbReference type="InterPro" id="IPR041715">
    <property type="entry name" value="HisRS-like_core"/>
</dbReference>
<protein>
    <submittedName>
        <fullName evidence="3">ATP phosphoribosyltransferase regulatory subunit</fullName>
    </submittedName>
</protein>
<keyword evidence="4" id="KW-1185">Reference proteome</keyword>
<dbReference type="InterPro" id="IPR045864">
    <property type="entry name" value="aa-tRNA-synth_II/BPL/LPL"/>
</dbReference>
<name>A0A1H2YAB0_9RHOB</name>
<dbReference type="AlphaFoldDB" id="A0A1H2YAB0"/>
<feature type="domain" description="Class II Histidinyl-tRNA synthetase (HisRS)-like catalytic core" evidence="2">
    <location>
        <begin position="29"/>
        <end position="248"/>
    </location>
</feature>
<reference evidence="3 4" key="1">
    <citation type="submission" date="2016-10" db="EMBL/GenBank/DDBJ databases">
        <authorList>
            <person name="de Groot N.N."/>
        </authorList>
    </citation>
    <scope>NUCLEOTIDE SEQUENCE [LARGE SCALE GENOMIC DNA]</scope>
    <source>
        <strain evidence="3 4">DSM 17890</strain>
    </source>
</reference>
<feature type="binding site" evidence="1">
    <location>
        <position position="123"/>
    </location>
    <ligand>
        <name>L-histidine</name>
        <dbReference type="ChEBI" id="CHEBI:57595"/>
    </ligand>
</feature>
<dbReference type="STRING" id="356660.SAMN05444336_10357"/>
<evidence type="ECO:0000256" key="1">
    <source>
        <dbReference type="PIRSR" id="PIRSR001549-1"/>
    </source>
</evidence>
<feature type="domain" description="Class II Histidinyl-tRNA synthetase (HisRS)-like catalytic core" evidence="2">
    <location>
        <begin position="251"/>
        <end position="370"/>
    </location>
</feature>
<dbReference type="EMBL" id="FNMZ01000003">
    <property type="protein sequence ID" value="SDX01991.1"/>
    <property type="molecule type" value="Genomic_DNA"/>
</dbReference>